<sequence>MGQQAKVNWAVSDKPKLVHQCTNMKIGRKKVECLVREKRRNSAQKLNKVFIEPMRVEKVCIAKCALLDEIKEETPKVGCDFLT</sequence>
<reference evidence="1" key="1">
    <citation type="submission" date="2018-11" db="EMBL/GenBank/DDBJ databases">
        <authorList>
            <consortium name="Genoscope - CEA"/>
            <person name="William W."/>
        </authorList>
    </citation>
    <scope>NUCLEOTIDE SEQUENCE</scope>
</reference>
<organism evidence="1">
    <name type="scientific">Brassica oleracea</name>
    <name type="common">Wild cabbage</name>
    <dbReference type="NCBI Taxonomy" id="3712"/>
    <lineage>
        <taxon>Eukaryota</taxon>
        <taxon>Viridiplantae</taxon>
        <taxon>Streptophyta</taxon>
        <taxon>Embryophyta</taxon>
        <taxon>Tracheophyta</taxon>
        <taxon>Spermatophyta</taxon>
        <taxon>Magnoliopsida</taxon>
        <taxon>eudicotyledons</taxon>
        <taxon>Gunneridae</taxon>
        <taxon>Pentapetalae</taxon>
        <taxon>rosids</taxon>
        <taxon>malvids</taxon>
        <taxon>Brassicales</taxon>
        <taxon>Brassicaceae</taxon>
        <taxon>Brassiceae</taxon>
        <taxon>Brassica</taxon>
    </lineage>
</organism>
<dbReference type="EMBL" id="LR031875">
    <property type="protein sequence ID" value="VDD31449.1"/>
    <property type="molecule type" value="Genomic_DNA"/>
</dbReference>
<protein>
    <submittedName>
        <fullName evidence="1">Uncharacterized protein</fullName>
    </submittedName>
</protein>
<dbReference type="AlphaFoldDB" id="A0A3P6EJK5"/>
<accession>A0A3P6EJK5</accession>
<gene>
    <name evidence="1" type="ORF">BOLC9T56772H</name>
</gene>
<proteinExistence type="predicted"/>
<evidence type="ECO:0000313" key="1">
    <source>
        <dbReference type="EMBL" id="VDD31449.1"/>
    </source>
</evidence>
<name>A0A3P6EJK5_BRAOL</name>